<dbReference type="AlphaFoldDB" id="A0AAD5ILX3"/>
<dbReference type="SMART" id="SM00257">
    <property type="entry name" value="LysM"/>
    <property type="match status" value="1"/>
</dbReference>
<feature type="compositionally biased region" description="Polar residues" evidence="1">
    <location>
        <begin position="1"/>
        <end position="21"/>
    </location>
</feature>
<dbReference type="PANTHER" id="PTHR20932">
    <property type="entry name" value="LYSM AND PUTATIVE PEPTIDOGLYCAN-BINDING DOMAIN-CONTAINING PROTEIN"/>
    <property type="match status" value="1"/>
</dbReference>
<keyword evidence="4" id="KW-1185">Reference proteome</keyword>
<evidence type="ECO:0000313" key="4">
    <source>
        <dbReference type="Proteomes" id="UP001064489"/>
    </source>
</evidence>
<feature type="compositionally biased region" description="Basic and acidic residues" evidence="1">
    <location>
        <begin position="302"/>
        <end position="320"/>
    </location>
</feature>
<gene>
    <name evidence="3" type="ORF">LWI28_015685</name>
</gene>
<dbReference type="Gene3D" id="3.10.350.10">
    <property type="entry name" value="LysM domain"/>
    <property type="match status" value="1"/>
</dbReference>
<dbReference type="EMBL" id="JAJSOW010000104">
    <property type="protein sequence ID" value="KAI9169660.1"/>
    <property type="molecule type" value="Genomic_DNA"/>
</dbReference>
<dbReference type="Pfam" id="PF01476">
    <property type="entry name" value="LysM"/>
    <property type="match status" value="1"/>
</dbReference>
<accession>A0AAD5ILX3</accession>
<feature type="compositionally biased region" description="Low complexity" evidence="1">
    <location>
        <begin position="388"/>
        <end position="410"/>
    </location>
</feature>
<proteinExistence type="predicted"/>
<dbReference type="InterPro" id="IPR045030">
    <property type="entry name" value="LYSM1-4"/>
</dbReference>
<dbReference type="CDD" id="cd00118">
    <property type="entry name" value="LysM"/>
    <property type="match status" value="1"/>
</dbReference>
<dbReference type="PROSITE" id="PS51782">
    <property type="entry name" value="LYSM"/>
    <property type="match status" value="1"/>
</dbReference>
<protein>
    <recommendedName>
        <fullName evidence="2">LysM domain-containing protein</fullName>
    </recommendedName>
</protein>
<evidence type="ECO:0000313" key="3">
    <source>
        <dbReference type="EMBL" id="KAI9169660.1"/>
    </source>
</evidence>
<dbReference type="SUPFAM" id="SSF54106">
    <property type="entry name" value="LysM domain"/>
    <property type="match status" value="1"/>
</dbReference>
<dbReference type="Proteomes" id="UP001064489">
    <property type="component" value="Chromosome 7"/>
</dbReference>
<feature type="region of interest" description="Disordered" evidence="1">
    <location>
        <begin position="388"/>
        <end position="411"/>
    </location>
</feature>
<sequence length="448" mass="49411">MILSESVTSSKIEPKTPSSDPQDTEQHLPGWFVWAGLLTLTIRTYKLRGEKGSFIRFPGKTGKKTSIERLSHILPPSPTHRSTFFIFPFHCRSNEIEQSFWMERRNYNSNGDYDLAFTYDKGHIEHPVSKLDTLAGIAIKYGVEVADIKKMNGLATDLQMFARKSLQIPLPGKHPPSPCLTNASETLGQNNSEQISPHHVQCDLIDSFQSLRLTMYPQRNVSPAMSSLQGFYGLRPMNQTTTSEGFEMAICKKGESKYFEDSPFLRPSPGSRQKSRSLANCLVDHNGELADNIPIPYIGESDSDKRNEKPVRRRQKSVDDFTCRTPEMLLKEENSIASGFSGITGKGLALRPKSASRTTSPADGVGGGLNPIPIDNLLADRLSGVRKSSSLSSLHDPDGSSSSSSVRPSSMWSLKPDLQALSSVAITKPIFDGLPKPITGRRNKAAID</sequence>
<reference evidence="3" key="2">
    <citation type="submission" date="2023-02" db="EMBL/GenBank/DDBJ databases">
        <authorList>
            <person name="Swenson N.G."/>
            <person name="Wegrzyn J.L."/>
            <person name="Mcevoy S.L."/>
        </authorList>
    </citation>
    <scope>NUCLEOTIDE SEQUENCE</scope>
    <source>
        <strain evidence="3">91603</strain>
        <tissue evidence="3">Leaf</tissue>
    </source>
</reference>
<feature type="domain" description="LysM" evidence="2">
    <location>
        <begin position="124"/>
        <end position="168"/>
    </location>
</feature>
<dbReference type="PANTHER" id="PTHR20932:SF55">
    <property type="entry name" value="LYSM DOMAIN-CONTAINING PROTEIN"/>
    <property type="match status" value="1"/>
</dbReference>
<organism evidence="3 4">
    <name type="scientific">Acer negundo</name>
    <name type="common">Box elder</name>
    <dbReference type="NCBI Taxonomy" id="4023"/>
    <lineage>
        <taxon>Eukaryota</taxon>
        <taxon>Viridiplantae</taxon>
        <taxon>Streptophyta</taxon>
        <taxon>Embryophyta</taxon>
        <taxon>Tracheophyta</taxon>
        <taxon>Spermatophyta</taxon>
        <taxon>Magnoliopsida</taxon>
        <taxon>eudicotyledons</taxon>
        <taxon>Gunneridae</taxon>
        <taxon>Pentapetalae</taxon>
        <taxon>rosids</taxon>
        <taxon>malvids</taxon>
        <taxon>Sapindales</taxon>
        <taxon>Sapindaceae</taxon>
        <taxon>Hippocastanoideae</taxon>
        <taxon>Acereae</taxon>
        <taxon>Acer</taxon>
    </lineage>
</organism>
<evidence type="ECO:0000259" key="2">
    <source>
        <dbReference type="PROSITE" id="PS51782"/>
    </source>
</evidence>
<name>A0AAD5ILX3_ACENE</name>
<dbReference type="InterPro" id="IPR036779">
    <property type="entry name" value="LysM_dom_sf"/>
</dbReference>
<dbReference type="InterPro" id="IPR018392">
    <property type="entry name" value="LysM"/>
</dbReference>
<reference evidence="3" key="1">
    <citation type="journal article" date="2022" name="Plant J.">
        <title>Strategies of tolerance reflected in two North American maple genomes.</title>
        <authorList>
            <person name="McEvoy S.L."/>
            <person name="Sezen U.U."/>
            <person name="Trouern-Trend A."/>
            <person name="McMahon S.M."/>
            <person name="Schaberg P.G."/>
            <person name="Yang J."/>
            <person name="Wegrzyn J.L."/>
            <person name="Swenson N.G."/>
        </authorList>
    </citation>
    <scope>NUCLEOTIDE SEQUENCE</scope>
    <source>
        <strain evidence="3">91603</strain>
    </source>
</reference>
<feature type="region of interest" description="Disordered" evidence="1">
    <location>
        <begin position="347"/>
        <end position="367"/>
    </location>
</feature>
<evidence type="ECO:0000256" key="1">
    <source>
        <dbReference type="SAM" id="MobiDB-lite"/>
    </source>
</evidence>
<feature type="region of interest" description="Disordered" evidence="1">
    <location>
        <begin position="1"/>
        <end position="25"/>
    </location>
</feature>
<comment type="caution">
    <text evidence="3">The sequence shown here is derived from an EMBL/GenBank/DDBJ whole genome shotgun (WGS) entry which is preliminary data.</text>
</comment>
<feature type="region of interest" description="Disordered" evidence="1">
    <location>
        <begin position="293"/>
        <end position="320"/>
    </location>
</feature>